<gene>
    <name evidence="4" type="ORF">G5C51_11315</name>
</gene>
<comment type="caution">
    <text evidence="4">The sequence shown here is derived from an EMBL/GenBank/DDBJ whole genome shotgun (WGS) entry which is preliminary data.</text>
</comment>
<dbReference type="RefSeq" id="WP_165235896.1">
    <property type="nucleotide sequence ID" value="NZ_JAAKZV010000035.1"/>
</dbReference>
<proteinExistence type="predicted"/>
<reference evidence="4 5" key="1">
    <citation type="submission" date="2020-02" db="EMBL/GenBank/DDBJ databases">
        <title>Whole-genome analyses of novel actinobacteria.</title>
        <authorList>
            <person name="Sahin N."/>
        </authorList>
    </citation>
    <scope>NUCLEOTIDE SEQUENCE [LARGE SCALE GENOMIC DNA]</scope>
    <source>
        <strain evidence="4 5">A7024</strain>
    </source>
</reference>
<evidence type="ECO:0000313" key="4">
    <source>
        <dbReference type="EMBL" id="NGN64490.1"/>
    </source>
</evidence>
<evidence type="ECO:0000256" key="3">
    <source>
        <dbReference type="SAM" id="SignalP"/>
    </source>
</evidence>
<feature type="chain" id="PRO_5038426626" description="Lipoprotein" evidence="3">
    <location>
        <begin position="19"/>
        <end position="235"/>
    </location>
</feature>
<keyword evidence="2" id="KW-0472">Membrane</keyword>
<feature type="signal peptide" evidence="3">
    <location>
        <begin position="1"/>
        <end position="18"/>
    </location>
</feature>
<protein>
    <recommendedName>
        <fullName evidence="6">Lipoprotein</fullName>
    </recommendedName>
</protein>
<evidence type="ECO:0000313" key="5">
    <source>
        <dbReference type="Proteomes" id="UP000481583"/>
    </source>
</evidence>
<feature type="compositionally biased region" description="Low complexity" evidence="1">
    <location>
        <begin position="110"/>
        <end position="187"/>
    </location>
</feature>
<sequence>MMRTICTAVTATALAALAVGVAAPEAAGQDGDITSFGYSVSPKKVKAGGQVDLTVQDCTEHEATARSGIFDRTTLGMPGAVQSARVTVDWEAKPGAQYTVIFTCGKETGRSTITVSGTSSGSASPEPTSRPPQSGSTSRPRSSGSATPAAPGAGTRTTPAPSGTTRAPSGSTAAPAAPSGSATAQPAVPSAPARGGLGGSQGDGRYLVATGSALSSAALAVGVLTYCRRRADQRR</sequence>
<evidence type="ECO:0000256" key="1">
    <source>
        <dbReference type="SAM" id="MobiDB-lite"/>
    </source>
</evidence>
<keyword evidence="3" id="KW-0732">Signal</keyword>
<evidence type="ECO:0008006" key="6">
    <source>
        <dbReference type="Google" id="ProtNLM"/>
    </source>
</evidence>
<keyword evidence="2" id="KW-0812">Transmembrane</keyword>
<organism evidence="4 5">
    <name type="scientific">Streptomyces coryli</name>
    <dbReference type="NCBI Taxonomy" id="1128680"/>
    <lineage>
        <taxon>Bacteria</taxon>
        <taxon>Bacillati</taxon>
        <taxon>Actinomycetota</taxon>
        <taxon>Actinomycetes</taxon>
        <taxon>Kitasatosporales</taxon>
        <taxon>Streptomycetaceae</taxon>
        <taxon>Streptomyces</taxon>
    </lineage>
</organism>
<dbReference type="AlphaFoldDB" id="A0A6G4TY91"/>
<evidence type="ECO:0000256" key="2">
    <source>
        <dbReference type="SAM" id="Phobius"/>
    </source>
</evidence>
<accession>A0A6G4TY91</accession>
<dbReference type="Proteomes" id="UP000481583">
    <property type="component" value="Unassembled WGS sequence"/>
</dbReference>
<name>A0A6G4TY91_9ACTN</name>
<keyword evidence="2" id="KW-1133">Transmembrane helix</keyword>
<dbReference type="EMBL" id="JAAKZV010000035">
    <property type="protein sequence ID" value="NGN64490.1"/>
    <property type="molecule type" value="Genomic_DNA"/>
</dbReference>
<feature type="transmembrane region" description="Helical" evidence="2">
    <location>
        <begin position="206"/>
        <end position="227"/>
    </location>
</feature>
<feature type="region of interest" description="Disordered" evidence="1">
    <location>
        <begin position="110"/>
        <end position="206"/>
    </location>
</feature>
<keyword evidence="5" id="KW-1185">Reference proteome</keyword>